<feature type="domain" description="UspA" evidence="2">
    <location>
        <begin position="148"/>
        <end position="286"/>
    </location>
</feature>
<dbReference type="EMBL" id="CP108057">
    <property type="protein sequence ID" value="WUO44491.1"/>
    <property type="molecule type" value="Genomic_DNA"/>
</dbReference>
<dbReference type="InterPro" id="IPR014729">
    <property type="entry name" value="Rossmann-like_a/b/a_fold"/>
</dbReference>
<accession>A0ABZ1RDV3</accession>
<dbReference type="InterPro" id="IPR006016">
    <property type="entry name" value="UspA"/>
</dbReference>
<name>A0ABZ1RDV3_9ACTN</name>
<proteinExistence type="inferred from homology"/>
<sequence length="294" mass="31648">MALPLTVGVDGSDSAFEALDWAVDEAALHRHSLRIVYASRWERYETPAPGRGRSAGQVVGRDVVGVAARRAERRNPDLRVDTEVLAEDPVHALLHESRTSWALVTGSRGRGEIANLLLGSVGLSVAARAACPVIIVRGDEPGLHGTHDRVLLGVSDTPGGPEAVRFALREAATRDCELHAVRAWRCPAHETADHPSLPDGTCIYHQARADTLLDEALTGPLREHPPVRLHRALVEGPAHKILVERTAAADLVVVGAHRHERHPGLQLGHVAHTLLHHALCPVAVIPKVEGSIRS</sequence>
<keyword evidence="4" id="KW-1185">Reference proteome</keyword>
<dbReference type="SUPFAM" id="SSF52402">
    <property type="entry name" value="Adenine nucleotide alpha hydrolases-like"/>
    <property type="match status" value="2"/>
</dbReference>
<feature type="domain" description="UspA" evidence="2">
    <location>
        <begin position="5"/>
        <end position="137"/>
    </location>
</feature>
<dbReference type="PANTHER" id="PTHR46553">
    <property type="entry name" value="ADENINE NUCLEOTIDE ALPHA HYDROLASES-LIKE SUPERFAMILY PROTEIN"/>
    <property type="match status" value="1"/>
</dbReference>
<evidence type="ECO:0000259" key="2">
    <source>
        <dbReference type="Pfam" id="PF00582"/>
    </source>
</evidence>
<dbReference type="Gene3D" id="3.40.50.620">
    <property type="entry name" value="HUPs"/>
    <property type="match status" value="2"/>
</dbReference>
<dbReference type="RefSeq" id="WP_328774926.1">
    <property type="nucleotide sequence ID" value="NZ_CP108057.1"/>
</dbReference>
<dbReference type="Proteomes" id="UP001432075">
    <property type="component" value="Chromosome"/>
</dbReference>
<dbReference type="PANTHER" id="PTHR46553:SF3">
    <property type="entry name" value="ADENINE NUCLEOTIDE ALPHA HYDROLASES-LIKE SUPERFAMILY PROTEIN"/>
    <property type="match status" value="1"/>
</dbReference>
<dbReference type="InterPro" id="IPR006015">
    <property type="entry name" value="Universal_stress_UspA"/>
</dbReference>
<evidence type="ECO:0000313" key="3">
    <source>
        <dbReference type="EMBL" id="WUO44491.1"/>
    </source>
</evidence>
<reference evidence="3" key="1">
    <citation type="submission" date="2022-10" db="EMBL/GenBank/DDBJ databases">
        <title>The complete genomes of actinobacterial strains from the NBC collection.</title>
        <authorList>
            <person name="Joergensen T.S."/>
            <person name="Alvarez Arevalo M."/>
            <person name="Sterndorff E.B."/>
            <person name="Faurdal D."/>
            <person name="Vuksanovic O."/>
            <person name="Mourched A.-S."/>
            <person name="Charusanti P."/>
            <person name="Shaw S."/>
            <person name="Blin K."/>
            <person name="Weber T."/>
        </authorList>
    </citation>
    <scope>NUCLEOTIDE SEQUENCE</scope>
    <source>
        <strain evidence="3">NBC_00283</strain>
    </source>
</reference>
<evidence type="ECO:0000313" key="4">
    <source>
        <dbReference type="Proteomes" id="UP001432075"/>
    </source>
</evidence>
<dbReference type="Pfam" id="PF00582">
    <property type="entry name" value="Usp"/>
    <property type="match status" value="2"/>
</dbReference>
<comment type="similarity">
    <text evidence="1">Belongs to the universal stress protein A family.</text>
</comment>
<organism evidence="3 4">
    <name type="scientific">Streptomyces goshikiensis</name>
    <dbReference type="NCBI Taxonomy" id="1942"/>
    <lineage>
        <taxon>Bacteria</taxon>
        <taxon>Bacillati</taxon>
        <taxon>Actinomycetota</taxon>
        <taxon>Actinomycetes</taxon>
        <taxon>Kitasatosporales</taxon>
        <taxon>Streptomycetaceae</taxon>
        <taxon>Streptomyces</taxon>
    </lineage>
</organism>
<protein>
    <submittedName>
        <fullName evidence="3">Universal stress protein</fullName>
    </submittedName>
</protein>
<dbReference type="PRINTS" id="PR01438">
    <property type="entry name" value="UNVRSLSTRESS"/>
</dbReference>
<gene>
    <name evidence="3" type="ORF">OHU17_00975</name>
</gene>
<evidence type="ECO:0000256" key="1">
    <source>
        <dbReference type="ARBA" id="ARBA00008791"/>
    </source>
</evidence>